<dbReference type="SUPFAM" id="SSF81383">
    <property type="entry name" value="F-box domain"/>
    <property type="match status" value="1"/>
</dbReference>
<dbReference type="EMBL" id="LK052886">
    <property type="protein sequence ID" value="CDR38008.1"/>
    <property type="molecule type" value="Genomic_DNA"/>
</dbReference>
<evidence type="ECO:0000259" key="3">
    <source>
        <dbReference type="PROSITE" id="PS50181"/>
    </source>
</evidence>
<accession>A0A061ALL0</accession>
<dbReference type="PANTHER" id="PTHR45982:SF6">
    <property type="entry name" value="SCF-ASSOCIATED FACTOR 1"/>
    <property type="match status" value="1"/>
</dbReference>
<sequence>MEFTDLPLDIVDTIIFFLPHEAIKSLSLTCKSLHNQINSSHYVWHLLYEKTFGTQPTPYSFSSWPELYKLRSQGKLFTWGSLVGGRLGYNSKEVPPEHLNRSGFNVGVGIPTEVPGLEGLKIADVSAGGFSFQLLTQKGEIYSLGNWHNGNNGPGPGRENPDYNPLRDMVSNTPSTPPNRTNFGVPPPADTNMRLGRLGGVRHFGEMLPLPAFRAGPRSRVNRVVDTPNTAPEPSNESEDKPPNRFLHKETTISQDEHQFISVSSGRVHFIALDDAGDIWSWDSPVTGCGVRLRFQEGDKDLAHEGHRVLKCMAGWGSSVAFLYGYGLVYWNKRDSVKQGESSASVFFNKIPNTGDVSGDDRVVDFVSCDNFVVYLTADGKLYRNDMIGEESIHLDKFEKYLKEHADSIGPKFTRLSGNFQRFACFSNEDIVLTGTKDSLEPIVIDELGGKQCISIAMGDYHFLGLLKDGTLLSWGLESNSCGCLGLGKDPEVGIREGGSSIRVVKPTRVETQGKVLTIAAAGWQSCAIISK</sequence>
<feature type="compositionally biased region" description="Polar residues" evidence="2">
    <location>
        <begin position="172"/>
        <end position="182"/>
    </location>
</feature>
<dbReference type="Pfam" id="PF00646">
    <property type="entry name" value="F-box"/>
    <property type="match status" value="1"/>
</dbReference>
<proteinExistence type="predicted"/>
<name>A0A061ALL0_CYBFA</name>
<feature type="region of interest" description="Disordered" evidence="2">
    <location>
        <begin position="223"/>
        <end position="245"/>
    </location>
</feature>
<dbReference type="PROSITE" id="PS50181">
    <property type="entry name" value="FBOX"/>
    <property type="match status" value="1"/>
</dbReference>
<dbReference type="AlphaFoldDB" id="A0A061ALL0"/>
<dbReference type="OrthoDB" id="61110at2759"/>
<dbReference type="InterPro" id="IPR001810">
    <property type="entry name" value="F-box_dom"/>
</dbReference>
<dbReference type="Gene3D" id="2.130.10.30">
    <property type="entry name" value="Regulator of chromosome condensation 1/beta-lactamase-inhibitor protein II"/>
    <property type="match status" value="3"/>
</dbReference>
<dbReference type="Pfam" id="PF13540">
    <property type="entry name" value="RCC1_2"/>
    <property type="match status" value="1"/>
</dbReference>
<dbReference type="GO" id="GO:0005085">
    <property type="term" value="F:guanyl-nucleotide exchange factor activity"/>
    <property type="evidence" value="ECO:0007669"/>
    <property type="project" value="TreeGrafter"/>
</dbReference>
<feature type="repeat" description="RCC1" evidence="1">
    <location>
        <begin position="74"/>
        <end position="138"/>
    </location>
</feature>
<organism evidence="4">
    <name type="scientific">Cyberlindnera fabianii</name>
    <name type="common">Yeast</name>
    <name type="synonym">Hansenula fabianii</name>
    <dbReference type="NCBI Taxonomy" id="36022"/>
    <lineage>
        <taxon>Eukaryota</taxon>
        <taxon>Fungi</taxon>
        <taxon>Dikarya</taxon>
        <taxon>Ascomycota</taxon>
        <taxon>Saccharomycotina</taxon>
        <taxon>Saccharomycetes</taxon>
        <taxon>Phaffomycetales</taxon>
        <taxon>Phaffomycetaceae</taxon>
        <taxon>Cyberlindnera</taxon>
    </lineage>
</organism>
<dbReference type="PhylomeDB" id="A0A061ALL0"/>
<dbReference type="PANTHER" id="PTHR45982">
    <property type="entry name" value="REGULATOR OF CHROMOSOME CONDENSATION"/>
    <property type="match status" value="1"/>
</dbReference>
<dbReference type="InterPro" id="IPR009091">
    <property type="entry name" value="RCC1/BLIP-II"/>
</dbReference>
<dbReference type="InterPro" id="IPR036047">
    <property type="entry name" value="F-box-like_dom_sf"/>
</dbReference>
<gene>
    <name evidence="4" type="ORF">CYFA0S_01e20120g</name>
</gene>
<evidence type="ECO:0000256" key="2">
    <source>
        <dbReference type="SAM" id="MobiDB-lite"/>
    </source>
</evidence>
<dbReference type="GO" id="GO:0005737">
    <property type="term" value="C:cytoplasm"/>
    <property type="evidence" value="ECO:0007669"/>
    <property type="project" value="TreeGrafter"/>
</dbReference>
<dbReference type="Pfam" id="PF00415">
    <property type="entry name" value="RCC1"/>
    <property type="match status" value="1"/>
</dbReference>
<dbReference type="InterPro" id="IPR051553">
    <property type="entry name" value="Ran_GTPase-activating"/>
</dbReference>
<evidence type="ECO:0000313" key="4">
    <source>
        <dbReference type="EMBL" id="CDR38008.1"/>
    </source>
</evidence>
<feature type="region of interest" description="Disordered" evidence="2">
    <location>
        <begin position="172"/>
        <end position="191"/>
    </location>
</feature>
<protein>
    <submittedName>
        <fullName evidence="4">CYFA0S01e20120g1_1</fullName>
    </submittedName>
</protein>
<feature type="domain" description="F-box" evidence="3">
    <location>
        <begin position="1"/>
        <end position="47"/>
    </location>
</feature>
<evidence type="ECO:0000256" key="1">
    <source>
        <dbReference type="PROSITE-ProRule" id="PRU00235"/>
    </source>
</evidence>
<dbReference type="VEuPathDB" id="FungiDB:BON22_5452"/>
<dbReference type="SUPFAM" id="SSF50985">
    <property type="entry name" value="RCC1/BLIP-II"/>
    <property type="match status" value="1"/>
</dbReference>
<reference evidence="4" key="1">
    <citation type="journal article" date="2014" name="Genome Announc.">
        <title>Genome sequence of the yeast Cyberlindnera fabianii (Hansenula fabianii).</title>
        <authorList>
            <person name="Freel K.C."/>
            <person name="Sarilar V."/>
            <person name="Neuveglise C."/>
            <person name="Devillers H."/>
            <person name="Friedrich A."/>
            <person name="Schacherer J."/>
        </authorList>
    </citation>
    <scope>NUCLEOTIDE SEQUENCE</scope>
    <source>
        <strain evidence="4">YJS4271</strain>
    </source>
</reference>
<feature type="repeat" description="RCC1" evidence="1">
    <location>
        <begin position="470"/>
        <end position="532"/>
    </location>
</feature>
<dbReference type="PROSITE" id="PS50012">
    <property type="entry name" value="RCC1_3"/>
    <property type="match status" value="2"/>
</dbReference>
<dbReference type="InterPro" id="IPR000408">
    <property type="entry name" value="Reg_chr_condens"/>
</dbReference>